<reference evidence="1" key="2">
    <citation type="journal article" date="2015" name="Data Brief">
        <title>Shoot transcriptome of the giant reed, Arundo donax.</title>
        <authorList>
            <person name="Barrero R.A."/>
            <person name="Guerrero F.D."/>
            <person name="Moolhuijzen P."/>
            <person name="Goolsby J.A."/>
            <person name="Tidwell J."/>
            <person name="Bellgard S.E."/>
            <person name="Bellgard M.I."/>
        </authorList>
    </citation>
    <scope>NUCLEOTIDE SEQUENCE</scope>
    <source>
        <tissue evidence="1">Shoot tissue taken approximately 20 cm above the soil surface</tissue>
    </source>
</reference>
<evidence type="ECO:0000313" key="1">
    <source>
        <dbReference type="EMBL" id="JAD20948.1"/>
    </source>
</evidence>
<proteinExistence type="predicted"/>
<protein>
    <submittedName>
        <fullName evidence="1">Uncharacterized protein</fullName>
    </submittedName>
</protein>
<name>A0A0A8Y722_ARUDO</name>
<sequence length="16" mass="1675">MFDMAMITAVGDGTNT</sequence>
<dbReference type="AlphaFoldDB" id="A0A0A8Y722"/>
<accession>A0A0A8Y722</accession>
<organism evidence="1">
    <name type="scientific">Arundo donax</name>
    <name type="common">Giant reed</name>
    <name type="synonym">Donax arundinaceus</name>
    <dbReference type="NCBI Taxonomy" id="35708"/>
    <lineage>
        <taxon>Eukaryota</taxon>
        <taxon>Viridiplantae</taxon>
        <taxon>Streptophyta</taxon>
        <taxon>Embryophyta</taxon>
        <taxon>Tracheophyta</taxon>
        <taxon>Spermatophyta</taxon>
        <taxon>Magnoliopsida</taxon>
        <taxon>Liliopsida</taxon>
        <taxon>Poales</taxon>
        <taxon>Poaceae</taxon>
        <taxon>PACMAD clade</taxon>
        <taxon>Arundinoideae</taxon>
        <taxon>Arundineae</taxon>
        <taxon>Arundo</taxon>
    </lineage>
</organism>
<dbReference type="EMBL" id="GBRH01276947">
    <property type="protein sequence ID" value="JAD20948.1"/>
    <property type="molecule type" value="Transcribed_RNA"/>
</dbReference>
<reference evidence="1" key="1">
    <citation type="submission" date="2014-09" db="EMBL/GenBank/DDBJ databases">
        <authorList>
            <person name="Magalhaes I.L.F."/>
            <person name="Oliveira U."/>
            <person name="Santos F.R."/>
            <person name="Vidigal T.H.D.A."/>
            <person name="Brescovit A.D."/>
            <person name="Santos A.J."/>
        </authorList>
    </citation>
    <scope>NUCLEOTIDE SEQUENCE</scope>
    <source>
        <tissue evidence="1">Shoot tissue taken approximately 20 cm above the soil surface</tissue>
    </source>
</reference>